<sequence length="283" mass="32794">MTCFISIRACPVPNDFFDELIPEEGLEAQGWRIFVQRISTPTNSIEKPDTFVSVRWLYAEFDCESQQVKEVLKVQLPELKQLLRILAGMRQTYFMESVRFSMYFEEYVHNGVRGNIHPIHIPVGLTIQNFQTKDEAGNTLFDAKIFEAEQAEKRRLAAKNDLKIQASRNLKFLSDPHFRRAWESYNLAMGSDEHAIGHLYDVREAASEKFADARKVLGFSKNQWRDFGLLFNDNPVYGGRHNGKHPHPLRPMSDREKSEALKFTHRLLEAFASQLESEEPKQS</sequence>
<dbReference type="Proteomes" id="UP000441404">
    <property type="component" value="Unassembled WGS sequence"/>
</dbReference>
<comment type="caution">
    <text evidence="2">The sequence shown here is derived from an EMBL/GenBank/DDBJ whole genome shotgun (WGS) entry which is preliminary data.</text>
</comment>
<accession>A0A7X1XCM2</accession>
<proteinExistence type="predicted"/>
<gene>
    <name evidence="2" type="ORF">GHO39_01340</name>
    <name evidence="1" type="ORF">GHO40_21535</name>
</gene>
<evidence type="ECO:0000313" key="2">
    <source>
        <dbReference type="EMBL" id="MQT87809.1"/>
    </source>
</evidence>
<name>A0A7X1XCM2_9PSED</name>
<dbReference type="Proteomes" id="UP000489190">
    <property type="component" value="Unassembled WGS sequence"/>
</dbReference>
<dbReference type="EMBL" id="WIWI01000002">
    <property type="protein sequence ID" value="MQT87809.1"/>
    <property type="molecule type" value="Genomic_DNA"/>
</dbReference>
<evidence type="ECO:0000313" key="3">
    <source>
        <dbReference type="Proteomes" id="UP000441404"/>
    </source>
</evidence>
<evidence type="ECO:0000313" key="1">
    <source>
        <dbReference type="EMBL" id="MQT49294.1"/>
    </source>
</evidence>
<dbReference type="AlphaFoldDB" id="A0A7X1XCM2"/>
<reference evidence="3 4" key="1">
    <citation type="submission" date="2019-10" db="EMBL/GenBank/DDBJ databases">
        <title>Evaluation of single-gene subtyping targets for Pseudomonas.</title>
        <authorList>
            <person name="Reichler S.J."/>
            <person name="Orsi R.H."/>
            <person name="Wiedmann M."/>
            <person name="Martin N.H."/>
            <person name="Murphy S.I."/>
        </authorList>
    </citation>
    <scope>NUCLEOTIDE SEQUENCE [LARGE SCALE GENOMIC DNA]</scope>
    <source>
        <strain evidence="2 4">FSL R10-3254</strain>
        <strain evidence="1 3">FSL R10-3257</strain>
    </source>
</reference>
<evidence type="ECO:0000313" key="4">
    <source>
        <dbReference type="Proteomes" id="UP000489190"/>
    </source>
</evidence>
<dbReference type="RefSeq" id="WP_153326237.1">
    <property type="nucleotide sequence ID" value="NZ_WIWI01000002.1"/>
</dbReference>
<protein>
    <submittedName>
        <fullName evidence="2">Uncharacterized protein</fullName>
    </submittedName>
</protein>
<dbReference type="EMBL" id="WIWJ01000049">
    <property type="protein sequence ID" value="MQT49294.1"/>
    <property type="molecule type" value="Genomic_DNA"/>
</dbReference>
<organism evidence="2 4">
    <name type="scientific">Pseudomonas helleri</name>
    <dbReference type="NCBI Taxonomy" id="1608996"/>
    <lineage>
        <taxon>Bacteria</taxon>
        <taxon>Pseudomonadati</taxon>
        <taxon>Pseudomonadota</taxon>
        <taxon>Gammaproteobacteria</taxon>
        <taxon>Pseudomonadales</taxon>
        <taxon>Pseudomonadaceae</taxon>
        <taxon>Pseudomonas</taxon>
    </lineage>
</organism>